<comment type="catalytic activity">
    <reaction evidence="5">
        <text>L-proline + NAD(+) = (S)-1-pyrroline-5-carboxylate + NADH + 2 H(+)</text>
        <dbReference type="Rhea" id="RHEA:14105"/>
        <dbReference type="ChEBI" id="CHEBI:15378"/>
        <dbReference type="ChEBI" id="CHEBI:17388"/>
        <dbReference type="ChEBI" id="CHEBI:57540"/>
        <dbReference type="ChEBI" id="CHEBI:57945"/>
        <dbReference type="ChEBI" id="CHEBI:60039"/>
        <dbReference type="EC" id="1.5.1.2"/>
    </reaction>
</comment>
<keyword evidence="2 5" id="KW-0521">NADP</keyword>
<evidence type="ECO:0000256" key="2">
    <source>
        <dbReference type="ARBA" id="ARBA00022857"/>
    </source>
</evidence>
<comment type="catalytic activity">
    <reaction evidence="5 8">
        <text>L-proline + NADP(+) = (S)-1-pyrroline-5-carboxylate + NADPH + 2 H(+)</text>
        <dbReference type="Rhea" id="RHEA:14109"/>
        <dbReference type="ChEBI" id="CHEBI:15378"/>
        <dbReference type="ChEBI" id="CHEBI:17388"/>
        <dbReference type="ChEBI" id="CHEBI:57783"/>
        <dbReference type="ChEBI" id="CHEBI:58349"/>
        <dbReference type="ChEBI" id="CHEBI:60039"/>
        <dbReference type="EC" id="1.5.1.2"/>
    </reaction>
</comment>
<keyword evidence="5 8" id="KW-0028">Amino-acid biosynthesis</keyword>
<dbReference type="NCBIfam" id="TIGR00112">
    <property type="entry name" value="proC"/>
    <property type="match status" value="1"/>
</dbReference>
<evidence type="ECO:0000256" key="7">
    <source>
        <dbReference type="PIRSR" id="PIRSR000193-1"/>
    </source>
</evidence>
<dbReference type="FunFam" id="1.10.3730.10:FF:000001">
    <property type="entry name" value="Pyrroline-5-carboxylate reductase"/>
    <property type="match status" value="1"/>
</dbReference>
<evidence type="ECO:0000256" key="4">
    <source>
        <dbReference type="ARBA" id="ARBA00058118"/>
    </source>
</evidence>
<feature type="domain" description="Pyrroline-5-carboxylate reductase dimerisation" evidence="10">
    <location>
        <begin position="162"/>
        <end position="266"/>
    </location>
</feature>
<dbReference type="AlphaFoldDB" id="A0A3M0GQZ1"/>
<organism evidence="11 12">
    <name type="scientific">Corynebacterium macginleyi</name>
    <dbReference type="NCBI Taxonomy" id="38290"/>
    <lineage>
        <taxon>Bacteria</taxon>
        <taxon>Bacillati</taxon>
        <taxon>Actinomycetota</taxon>
        <taxon>Actinomycetes</taxon>
        <taxon>Mycobacteriales</taxon>
        <taxon>Corynebacteriaceae</taxon>
        <taxon>Corynebacterium</taxon>
    </lineage>
</organism>
<dbReference type="SUPFAM" id="SSF48179">
    <property type="entry name" value="6-phosphogluconate dehydrogenase C-terminal domain-like"/>
    <property type="match status" value="1"/>
</dbReference>
<gene>
    <name evidence="5 11" type="primary">proC</name>
    <name evidence="11" type="ORF">D9543_02000</name>
</gene>
<evidence type="ECO:0000259" key="10">
    <source>
        <dbReference type="Pfam" id="PF14748"/>
    </source>
</evidence>
<evidence type="ECO:0000259" key="9">
    <source>
        <dbReference type="Pfam" id="PF03807"/>
    </source>
</evidence>
<comment type="function">
    <text evidence="4 5">Catalyzes the reduction of 1-pyrroline-5-carboxylate (PCA) to L-proline.</text>
</comment>
<dbReference type="GO" id="GO:0004735">
    <property type="term" value="F:pyrroline-5-carboxylate reductase activity"/>
    <property type="evidence" value="ECO:0007669"/>
    <property type="project" value="UniProtKB-UniRule"/>
</dbReference>
<dbReference type="PROSITE" id="PS00521">
    <property type="entry name" value="P5CR"/>
    <property type="match status" value="1"/>
</dbReference>
<dbReference type="EMBL" id="REGC01000002">
    <property type="protein sequence ID" value="RMB63609.1"/>
    <property type="molecule type" value="Genomic_DNA"/>
</dbReference>
<accession>A0A3M0GQZ1</accession>
<dbReference type="GO" id="GO:0005737">
    <property type="term" value="C:cytoplasm"/>
    <property type="evidence" value="ECO:0007669"/>
    <property type="project" value="UniProtKB-SubCell"/>
</dbReference>
<proteinExistence type="inferred from homology"/>
<dbReference type="Gene3D" id="1.10.3730.10">
    <property type="entry name" value="ProC C-terminal domain-like"/>
    <property type="match status" value="1"/>
</dbReference>
<evidence type="ECO:0000256" key="6">
    <source>
        <dbReference type="NCBIfam" id="TIGR00112"/>
    </source>
</evidence>
<dbReference type="UniPathway" id="UPA00098">
    <property type="reaction ID" value="UER00361"/>
</dbReference>
<dbReference type="InterPro" id="IPR028939">
    <property type="entry name" value="P5C_Rdtase_cat_N"/>
</dbReference>
<dbReference type="InterPro" id="IPR000304">
    <property type="entry name" value="Pyrroline-COOH_reductase"/>
</dbReference>
<dbReference type="InterPro" id="IPR029036">
    <property type="entry name" value="P5CR_dimer"/>
</dbReference>
<dbReference type="Pfam" id="PF03807">
    <property type="entry name" value="F420_oxidored"/>
    <property type="match status" value="1"/>
</dbReference>
<evidence type="ECO:0000256" key="1">
    <source>
        <dbReference type="ARBA" id="ARBA00005525"/>
    </source>
</evidence>
<keyword evidence="5" id="KW-0963">Cytoplasm</keyword>
<dbReference type="Pfam" id="PF14748">
    <property type="entry name" value="P5CR_dimer"/>
    <property type="match status" value="1"/>
</dbReference>
<feature type="domain" description="Pyrroline-5-carboxylate reductase catalytic N-terminal" evidence="9">
    <location>
        <begin position="7"/>
        <end position="99"/>
    </location>
</feature>
<comment type="pathway">
    <text evidence="5 8">Amino-acid biosynthesis; L-proline biosynthesis; L-proline from L-glutamate 5-semialdehyde: step 1/1.</text>
</comment>
<dbReference type="Gene3D" id="3.40.50.720">
    <property type="entry name" value="NAD(P)-binding Rossmann-like Domain"/>
    <property type="match status" value="1"/>
</dbReference>
<dbReference type="PANTHER" id="PTHR11645">
    <property type="entry name" value="PYRROLINE-5-CARBOXYLATE REDUCTASE"/>
    <property type="match status" value="1"/>
</dbReference>
<protein>
    <recommendedName>
        <fullName evidence="5 6">Pyrroline-5-carboxylate reductase</fullName>
        <shortName evidence="5">P5C reductase</shortName>
        <shortName evidence="5">P5CR</shortName>
        <ecNumber evidence="5 6">1.5.1.2</ecNumber>
    </recommendedName>
    <alternativeName>
        <fullName evidence="5">PCA reductase</fullName>
    </alternativeName>
</protein>
<feature type="binding site" evidence="7">
    <location>
        <position position="59"/>
    </location>
    <ligand>
        <name>NADPH</name>
        <dbReference type="ChEBI" id="CHEBI:57783"/>
    </ligand>
</feature>
<dbReference type="InterPro" id="IPR008927">
    <property type="entry name" value="6-PGluconate_DH-like_C_sf"/>
</dbReference>
<dbReference type="InterPro" id="IPR036291">
    <property type="entry name" value="NAD(P)-bd_dom_sf"/>
</dbReference>
<evidence type="ECO:0000256" key="3">
    <source>
        <dbReference type="ARBA" id="ARBA00023002"/>
    </source>
</evidence>
<dbReference type="Proteomes" id="UP000270649">
    <property type="component" value="Unassembled WGS sequence"/>
</dbReference>
<dbReference type="HAMAP" id="MF_01925">
    <property type="entry name" value="P5C_reductase"/>
    <property type="match status" value="1"/>
</dbReference>
<comment type="similarity">
    <text evidence="1 5 8">Belongs to the pyrroline-5-carboxylate reductase family.</text>
</comment>
<comment type="subcellular location">
    <subcellularLocation>
        <location evidence="5">Cytoplasm</location>
    </subcellularLocation>
</comment>
<reference evidence="11 12" key="1">
    <citation type="submission" date="2018-10" db="EMBL/GenBank/DDBJ databases">
        <title>Corynebacterium macginleyi genome sequencing and assembly of the type strain and two clinical samples.</title>
        <authorList>
            <person name="Bernier A.-M."/>
            <person name="Bernard K."/>
        </authorList>
    </citation>
    <scope>NUCLEOTIDE SEQUENCE [LARGE SCALE GENOMIC DNA]</scope>
    <source>
        <strain evidence="11 12">NML 120205</strain>
    </source>
</reference>
<keyword evidence="3 5" id="KW-0560">Oxidoreductase</keyword>
<dbReference type="SUPFAM" id="SSF51735">
    <property type="entry name" value="NAD(P)-binding Rossmann-fold domains"/>
    <property type="match status" value="1"/>
</dbReference>
<name>A0A3M0GQZ1_9CORY</name>
<evidence type="ECO:0000313" key="12">
    <source>
        <dbReference type="Proteomes" id="UP000270649"/>
    </source>
</evidence>
<dbReference type="GO" id="GO:0055129">
    <property type="term" value="P:L-proline biosynthetic process"/>
    <property type="evidence" value="ECO:0007669"/>
    <property type="project" value="UniProtKB-UniRule"/>
</dbReference>
<dbReference type="InterPro" id="IPR053790">
    <property type="entry name" value="P5CR-like_CS"/>
</dbReference>
<comment type="caution">
    <text evidence="11">The sequence shown here is derived from an EMBL/GenBank/DDBJ whole genome shotgun (WGS) entry which is preliminary data.</text>
</comment>
<dbReference type="PIRSF" id="PIRSF000193">
    <property type="entry name" value="Pyrrol-5-carb_rd"/>
    <property type="match status" value="1"/>
</dbReference>
<dbReference type="EC" id="1.5.1.2" evidence="5 6"/>
<evidence type="ECO:0000256" key="8">
    <source>
        <dbReference type="RuleBase" id="RU003903"/>
    </source>
</evidence>
<evidence type="ECO:0000256" key="5">
    <source>
        <dbReference type="HAMAP-Rule" id="MF_01925"/>
    </source>
</evidence>
<keyword evidence="5 8" id="KW-0641">Proline biosynthesis</keyword>
<dbReference type="PANTHER" id="PTHR11645:SF0">
    <property type="entry name" value="PYRROLINE-5-CARBOXYLATE REDUCTASE 3"/>
    <property type="match status" value="1"/>
</dbReference>
<evidence type="ECO:0000313" key="11">
    <source>
        <dbReference type="EMBL" id="RMB63609.1"/>
    </source>
</evidence>
<sequence>MVGAMTKIAILGGGQIGEALTSGLVESGFNASDITVTNRTASRGEELKSRYGVNVTTDNAAAVDGADYIFASVKPYAILDLLSEINPAKDAVVVSMAAGLTLEALQSAAGQGVPIVRVMPNTPMLVRRGMCTCAAGEHVTKAQMRSVTELLEAVGEVAVIPEKNIDAATALAGSSPAYFFLVAEALVDAGVQLGLPRDIAEKLAAQAAAGAGDMLAKSGRSATQLRAGVTSPGGTTAAAVRELEESGLRGAFYRAAEACSERAKELG</sequence>